<evidence type="ECO:0000256" key="1">
    <source>
        <dbReference type="SAM" id="MobiDB-lite"/>
    </source>
</evidence>
<reference evidence="2" key="1">
    <citation type="journal article" date="2013" name="Nat. Commun.">
        <title>Whole-genome sequencing of Oryza brachyantha reveals mechanisms underlying Oryza genome evolution.</title>
        <authorList>
            <person name="Chen J."/>
            <person name="Huang Q."/>
            <person name="Gao D."/>
            <person name="Wang J."/>
            <person name="Lang Y."/>
            <person name="Liu T."/>
            <person name="Li B."/>
            <person name="Bai Z."/>
            <person name="Luis Goicoechea J."/>
            <person name="Liang C."/>
            <person name="Chen C."/>
            <person name="Zhang W."/>
            <person name="Sun S."/>
            <person name="Liao Y."/>
            <person name="Zhang X."/>
            <person name="Yang L."/>
            <person name="Song C."/>
            <person name="Wang M."/>
            <person name="Shi J."/>
            <person name="Liu G."/>
            <person name="Liu J."/>
            <person name="Zhou H."/>
            <person name="Zhou W."/>
            <person name="Yu Q."/>
            <person name="An N."/>
            <person name="Chen Y."/>
            <person name="Cai Q."/>
            <person name="Wang B."/>
            <person name="Liu B."/>
            <person name="Min J."/>
            <person name="Huang Y."/>
            <person name="Wu H."/>
            <person name="Li Z."/>
            <person name="Zhang Y."/>
            <person name="Yin Y."/>
            <person name="Song W."/>
            <person name="Jiang J."/>
            <person name="Jackson S.A."/>
            <person name="Wing R.A."/>
            <person name="Wang J."/>
            <person name="Chen M."/>
        </authorList>
    </citation>
    <scope>NUCLEOTIDE SEQUENCE [LARGE SCALE GENOMIC DNA]</scope>
    <source>
        <strain evidence="2">cv. IRGC 101232</strain>
    </source>
</reference>
<accession>J3MIJ3</accession>
<organism evidence="2">
    <name type="scientific">Oryza brachyantha</name>
    <name type="common">malo sina</name>
    <dbReference type="NCBI Taxonomy" id="4533"/>
    <lineage>
        <taxon>Eukaryota</taxon>
        <taxon>Viridiplantae</taxon>
        <taxon>Streptophyta</taxon>
        <taxon>Embryophyta</taxon>
        <taxon>Tracheophyta</taxon>
        <taxon>Spermatophyta</taxon>
        <taxon>Magnoliopsida</taxon>
        <taxon>Liliopsida</taxon>
        <taxon>Poales</taxon>
        <taxon>Poaceae</taxon>
        <taxon>BOP clade</taxon>
        <taxon>Oryzoideae</taxon>
        <taxon>Oryzeae</taxon>
        <taxon>Oryzinae</taxon>
        <taxon>Oryza</taxon>
    </lineage>
</organism>
<feature type="compositionally biased region" description="Pro residues" evidence="1">
    <location>
        <begin position="67"/>
        <end position="81"/>
    </location>
</feature>
<evidence type="ECO:0000313" key="2">
    <source>
        <dbReference type="EnsemblPlants" id="OB07G12250.1"/>
    </source>
</evidence>
<reference evidence="2" key="2">
    <citation type="submission" date="2013-04" db="UniProtKB">
        <authorList>
            <consortium name="EnsemblPlants"/>
        </authorList>
    </citation>
    <scope>IDENTIFICATION</scope>
</reference>
<dbReference type="EnsemblPlants" id="OB07G12250.1">
    <property type="protein sequence ID" value="OB07G12250.1"/>
    <property type="gene ID" value="OB07G12250"/>
</dbReference>
<dbReference type="HOGENOM" id="CLU_1858326_0_0_1"/>
<dbReference type="Proteomes" id="UP000006038">
    <property type="component" value="Chromosome 7"/>
</dbReference>
<dbReference type="Gramene" id="OB07G12250.1">
    <property type="protein sequence ID" value="OB07G12250.1"/>
    <property type="gene ID" value="OB07G12250"/>
</dbReference>
<proteinExistence type="predicted"/>
<name>J3MIJ3_ORYBR</name>
<sequence length="138" mass="14771">MAESEFARGVPGAPTVRPVWAREILSARRPPPSVVSRHHLEYEPVLDAGKDKVPTSAYPLLRCRLPGRPPPARTRSRPPPTLCSAAVSPEDRRRLADIAPMHRAAGCVVGYGLPVGFDLPDRGRGRGKAIPATANGDG</sequence>
<dbReference type="AlphaFoldDB" id="J3MIJ3"/>
<keyword evidence="3" id="KW-1185">Reference proteome</keyword>
<feature type="region of interest" description="Disordered" evidence="1">
    <location>
        <begin position="61"/>
        <end position="85"/>
    </location>
</feature>
<evidence type="ECO:0000313" key="3">
    <source>
        <dbReference type="Proteomes" id="UP000006038"/>
    </source>
</evidence>
<protein>
    <submittedName>
        <fullName evidence="2">Uncharacterized protein</fullName>
    </submittedName>
</protein>